<dbReference type="Gene3D" id="1.20.1200.10">
    <property type="entry name" value="Cobalamin adenosyltransferase-like"/>
    <property type="match status" value="1"/>
</dbReference>
<comment type="catalytic activity">
    <reaction evidence="6">
        <text>2 cob(II)alamin + reduced [electron-transfer flavoprotein] + 2 ATP = 2 adenosylcob(III)alamin + 2 triphosphate + oxidized [electron-transfer flavoprotein] + 3 H(+)</text>
        <dbReference type="Rhea" id="RHEA:28671"/>
        <dbReference type="Rhea" id="RHEA-COMP:10685"/>
        <dbReference type="Rhea" id="RHEA-COMP:10686"/>
        <dbReference type="ChEBI" id="CHEBI:15378"/>
        <dbReference type="ChEBI" id="CHEBI:16304"/>
        <dbReference type="ChEBI" id="CHEBI:18036"/>
        <dbReference type="ChEBI" id="CHEBI:18408"/>
        <dbReference type="ChEBI" id="CHEBI:30616"/>
        <dbReference type="ChEBI" id="CHEBI:57692"/>
        <dbReference type="ChEBI" id="CHEBI:58307"/>
        <dbReference type="EC" id="2.5.1.17"/>
    </reaction>
</comment>
<keyword evidence="6" id="KW-0169">Cobalamin biosynthesis</keyword>
<evidence type="ECO:0000259" key="7">
    <source>
        <dbReference type="Pfam" id="PF01923"/>
    </source>
</evidence>
<keyword evidence="4 6" id="KW-0547">Nucleotide-binding</keyword>
<sequence length="186" mass="20606">MANRLTKIYTRGGDKGTTGLGTNDRVSKHAPRIHALGDVDEVNSWIGHIRSALAQPHDLDAVLSQIQHDLFDIGGELAMPGFELVSPTLVEELEQHIDRINGDLPALENFILPAGNEACSRAHIARAVARRAERQLWALQEVDDSVSMRAVQYLNRLSDFLFVVSRALARENGGKEVLWQSRHTPS</sequence>
<dbReference type="NCBIfam" id="TIGR00636">
    <property type="entry name" value="PduO_Nterm"/>
    <property type="match status" value="1"/>
</dbReference>
<comment type="pathway">
    <text evidence="6">Cofactor biosynthesis; adenosylcobalamin biosynthesis; adenosylcobalamin from cob(II)yrinate a,c-diamide: step 2/7.</text>
</comment>
<dbReference type="InterPro" id="IPR036451">
    <property type="entry name" value="CblAdoTrfase-like_sf"/>
</dbReference>
<dbReference type="SUPFAM" id="SSF89028">
    <property type="entry name" value="Cobalamin adenosyltransferase-like"/>
    <property type="match status" value="1"/>
</dbReference>
<protein>
    <recommendedName>
        <fullName evidence="6">Corrinoid adenosyltransferase</fullName>
        <ecNumber evidence="6">2.5.1.17</ecNumber>
    </recommendedName>
    <alternativeName>
        <fullName evidence="6">Cob(II)alamin adenosyltransferase</fullName>
    </alternativeName>
    <alternativeName>
        <fullName evidence="6">Cob(II)yrinic acid a,c-diamide adenosyltransferase</fullName>
    </alternativeName>
    <alternativeName>
        <fullName evidence="6">Cobinamide/cobalamin adenosyltransferase</fullName>
    </alternativeName>
</protein>
<dbReference type="FunFam" id="1.20.1200.10:FF:000001">
    <property type="entry name" value="Cob(I)yrinic acid a,c-diamide adenosyltransferase"/>
    <property type="match status" value="1"/>
</dbReference>
<evidence type="ECO:0000256" key="4">
    <source>
        <dbReference type="ARBA" id="ARBA00022741"/>
    </source>
</evidence>
<dbReference type="InterPro" id="IPR016030">
    <property type="entry name" value="CblAdoTrfase-like"/>
</dbReference>
<dbReference type="RefSeq" id="WP_304996393.1">
    <property type="nucleotide sequence ID" value="NZ_CP101717.1"/>
</dbReference>
<comment type="similarity">
    <text evidence="1 6">Belongs to the Cob(I)alamin adenosyltransferase family.</text>
</comment>
<dbReference type="Pfam" id="PF01923">
    <property type="entry name" value="Cob_adeno_trans"/>
    <property type="match status" value="1"/>
</dbReference>
<dbReference type="EMBL" id="CP101717">
    <property type="protein sequence ID" value="WLD59104.1"/>
    <property type="molecule type" value="Genomic_DNA"/>
</dbReference>
<organism evidence="8">
    <name type="scientific">Salinispirillum sp. LH 10-3-1</name>
    <dbReference type="NCBI Taxonomy" id="2952525"/>
    <lineage>
        <taxon>Bacteria</taxon>
        <taxon>Pseudomonadati</taxon>
        <taxon>Pseudomonadota</taxon>
        <taxon>Gammaproteobacteria</taxon>
        <taxon>Oceanospirillales</taxon>
        <taxon>Saccharospirillaceae</taxon>
        <taxon>Salinispirillum</taxon>
    </lineage>
</organism>
<dbReference type="PANTHER" id="PTHR12213:SF0">
    <property type="entry name" value="CORRINOID ADENOSYLTRANSFERASE MMAB"/>
    <property type="match status" value="1"/>
</dbReference>
<reference evidence="8" key="1">
    <citation type="submission" date="2022-07" db="EMBL/GenBank/DDBJ databases">
        <title>Complete genome sequence of Salinispirillum sp. LH10-3-1 capable of multiple carbohydrate inversion isolated from a soda lake.</title>
        <authorList>
            <person name="Liu J."/>
            <person name="Zhai Y."/>
            <person name="Zhang H."/>
            <person name="Yang H."/>
            <person name="Qu J."/>
            <person name="Li J."/>
        </authorList>
    </citation>
    <scope>NUCLEOTIDE SEQUENCE</scope>
    <source>
        <strain evidence="8">LH 10-3-1</strain>
    </source>
</reference>
<proteinExistence type="inferred from homology"/>
<dbReference type="InterPro" id="IPR029499">
    <property type="entry name" value="PduO-typ"/>
</dbReference>
<dbReference type="GO" id="GO:0005524">
    <property type="term" value="F:ATP binding"/>
    <property type="evidence" value="ECO:0007669"/>
    <property type="project" value="UniProtKB-UniRule"/>
</dbReference>
<comment type="subunit">
    <text evidence="2">Homotrimer.</text>
</comment>
<evidence type="ECO:0000256" key="1">
    <source>
        <dbReference type="ARBA" id="ARBA00007487"/>
    </source>
</evidence>
<gene>
    <name evidence="8" type="ORF">NFC81_04785</name>
</gene>
<dbReference type="GO" id="GO:0009236">
    <property type="term" value="P:cobalamin biosynthetic process"/>
    <property type="evidence" value="ECO:0007669"/>
    <property type="project" value="UniProtKB-UniRule"/>
</dbReference>
<evidence type="ECO:0000256" key="3">
    <source>
        <dbReference type="ARBA" id="ARBA00022679"/>
    </source>
</evidence>
<evidence type="ECO:0000256" key="5">
    <source>
        <dbReference type="ARBA" id="ARBA00022840"/>
    </source>
</evidence>
<keyword evidence="3 6" id="KW-0808">Transferase</keyword>
<dbReference type="PANTHER" id="PTHR12213">
    <property type="entry name" value="CORRINOID ADENOSYLTRANSFERASE"/>
    <property type="match status" value="1"/>
</dbReference>
<feature type="domain" description="Cobalamin adenosyltransferase-like" evidence="7">
    <location>
        <begin position="8"/>
        <end position="167"/>
    </location>
</feature>
<dbReference type="AlphaFoldDB" id="A0AB38YI85"/>
<comment type="catalytic activity">
    <reaction evidence="6">
        <text>2 cob(II)yrinate a,c diamide + reduced [electron-transfer flavoprotein] + 2 ATP = 2 adenosylcob(III)yrinate a,c-diamide + 2 triphosphate + oxidized [electron-transfer flavoprotein] + 3 H(+)</text>
        <dbReference type="Rhea" id="RHEA:11528"/>
        <dbReference type="Rhea" id="RHEA-COMP:10685"/>
        <dbReference type="Rhea" id="RHEA-COMP:10686"/>
        <dbReference type="ChEBI" id="CHEBI:15378"/>
        <dbReference type="ChEBI" id="CHEBI:18036"/>
        <dbReference type="ChEBI" id="CHEBI:30616"/>
        <dbReference type="ChEBI" id="CHEBI:57692"/>
        <dbReference type="ChEBI" id="CHEBI:58307"/>
        <dbReference type="ChEBI" id="CHEBI:58503"/>
        <dbReference type="ChEBI" id="CHEBI:58537"/>
        <dbReference type="EC" id="2.5.1.17"/>
    </reaction>
</comment>
<accession>A0AB38YI85</accession>
<dbReference type="EC" id="2.5.1.17" evidence="6"/>
<evidence type="ECO:0000256" key="2">
    <source>
        <dbReference type="ARBA" id="ARBA00011233"/>
    </source>
</evidence>
<name>A0AB38YI85_9GAMM</name>
<evidence type="ECO:0000313" key="8">
    <source>
        <dbReference type="EMBL" id="WLD59104.1"/>
    </source>
</evidence>
<dbReference type="GO" id="GO:0008817">
    <property type="term" value="F:corrinoid adenosyltransferase activity"/>
    <property type="evidence" value="ECO:0007669"/>
    <property type="project" value="UniProtKB-UniRule"/>
</dbReference>
<keyword evidence="5 6" id="KW-0067">ATP-binding</keyword>
<evidence type="ECO:0000256" key="6">
    <source>
        <dbReference type="RuleBase" id="RU366026"/>
    </source>
</evidence>